<dbReference type="AlphaFoldDB" id="A0A494WVK0"/>
<dbReference type="RefSeq" id="WP_121451919.1">
    <property type="nucleotide sequence ID" value="NZ_RBWE01000001.1"/>
</dbReference>
<evidence type="ECO:0000256" key="3">
    <source>
        <dbReference type="PROSITE-ProRule" id="PRU00284"/>
    </source>
</evidence>
<dbReference type="Gene3D" id="1.10.287.950">
    <property type="entry name" value="Methyl-accepting chemotaxis protein"/>
    <property type="match status" value="2"/>
</dbReference>
<dbReference type="GO" id="GO:0004888">
    <property type="term" value="F:transmembrane signaling receptor activity"/>
    <property type="evidence" value="ECO:0007669"/>
    <property type="project" value="InterPro"/>
</dbReference>
<name>A0A494WVK0_9FIRM</name>
<accession>A0A494WVK0</accession>
<dbReference type="PANTHER" id="PTHR32089">
    <property type="entry name" value="METHYL-ACCEPTING CHEMOTAXIS PROTEIN MCPB"/>
    <property type="match status" value="1"/>
</dbReference>
<evidence type="ECO:0000313" key="6">
    <source>
        <dbReference type="EMBL" id="RKO67509.1"/>
    </source>
</evidence>
<feature type="compositionally biased region" description="Low complexity" evidence="4">
    <location>
        <begin position="603"/>
        <end position="623"/>
    </location>
</feature>
<keyword evidence="7" id="KW-1185">Reference proteome</keyword>
<evidence type="ECO:0000256" key="4">
    <source>
        <dbReference type="SAM" id="MobiDB-lite"/>
    </source>
</evidence>
<dbReference type="GO" id="GO:0016020">
    <property type="term" value="C:membrane"/>
    <property type="evidence" value="ECO:0007669"/>
    <property type="project" value="InterPro"/>
</dbReference>
<dbReference type="OrthoDB" id="9765776at2"/>
<sequence length="645" mass="68332">MIEEKKLAPPPARTQVQKTEGKADFDAKKVEQKKLEAQRRQARTFAKQQQIAERIAAATEELSSGVEEASGAVEELRSAMEQIASGAEEASSATQESLAAINQIEKSARKAAENAAAALDRGKAIQLLVKEVSSDIEKLAEGVNLAAAKNEESARLVAELEKLAENIGSIVRTVVKIADQTNLLALNAAIEAARAGDHGKGFAVVADEVRTLAETSEKAANDIRELITAIQQDVKVVADAINQAAASARQEAEKGRAITDDLANIRAAMEEVVTAAGQINNLSQESMRSIQLFQQGANEIARTAEEQSGGAEEALKAVDQQAKALSDISTSASELAEMAEDLKRSTDVSKSAEGLAAAAEELSAAIEESTRSAQEIMAALDQISKGAQAQARAAEESAGAAAQIESGVRFISEQAGASLQKVEALSEILARNKVNVDELIRGISLALEANVENVKKVKALEERARQIDKIVDTIVTVGIQTNMLAVSGAIEAARAGEYGKGFAVVASDIRNLAQESARNADQIKDQVKGIQGQVNVVLKDIEEIGEVTRQEVEKAKKTTEDLVRIEEDMKAVLGGTREINENADQIAAAVEQARKAVDQIAQAAQEAASASEQAATASRQQAQGMQELSRAIEEIAALADELQQL</sequence>
<dbReference type="EMBL" id="RBWE01000001">
    <property type="protein sequence ID" value="RKO67509.1"/>
    <property type="molecule type" value="Genomic_DNA"/>
</dbReference>
<dbReference type="PROSITE" id="PS50111">
    <property type="entry name" value="CHEMOTAXIS_TRANSDUC_2"/>
    <property type="match status" value="2"/>
</dbReference>
<dbReference type="GO" id="GO:0006935">
    <property type="term" value="P:chemotaxis"/>
    <property type="evidence" value="ECO:0007669"/>
    <property type="project" value="InterPro"/>
</dbReference>
<feature type="domain" description="Methyl-accepting transducer" evidence="5">
    <location>
        <begin position="365"/>
        <end position="601"/>
    </location>
</feature>
<dbReference type="PRINTS" id="PR00260">
    <property type="entry name" value="CHEMTRNSDUCR"/>
</dbReference>
<dbReference type="SUPFAM" id="SSF58104">
    <property type="entry name" value="Methyl-accepting chemotaxis protein (MCP) signaling domain"/>
    <property type="match status" value="2"/>
</dbReference>
<protein>
    <submittedName>
        <fullName evidence="6">Methyl-accepting chemotaxis protein</fullName>
    </submittedName>
</protein>
<dbReference type="Proteomes" id="UP000271256">
    <property type="component" value="Unassembled WGS sequence"/>
</dbReference>
<comment type="caution">
    <text evidence="6">The sequence shown here is derived from an EMBL/GenBank/DDBJ whole genome shotgun (WGS) entry which is preliminary data.</text>
</comment>
<dbReference type="InterPro" id="IPR004090">
    <property type="entry name" value="Chemotax_Me-accpt_rcpt"/>
</dbReference>
<dbReference type="Pfam" id="PF00015">
    <property type="entry name" value="MCPsignal"/>
    <property type="match status" value="2"/>
</dbReference>
<keyword evidence="1 3" id="KW-0807">Transducer</keyword>
<evidence type="ECO:0000256" key="1">
    <source>
        <dbReference type="ARBA" id="ARBA00023224"/>
    </source>
</evidence>
<dbReference type="SMART" id="SM00283">
    <property type="entry name" value="MA"/>
    <property type="match status" value="2"/>
</dbReference>
<reference evidence="6 7" key="1">
    <citation type="submission" date="2018-10" db="EMBL/GenBank/DDBJ databases">
        <authorList>
            <person name="Grouzdev D.S."/>
            <person name="Krutkina M.S."/>
            <person name="Tourova T.P."/>
            <person name="Nazina T.N."/>
        </authorList>
    </citation>
    <scope>NUCLEOTIDE SEQUENCE [LARGE SCALE GENOMIC DNA]</scope>
    <source>
        <strain evidence="6 7">435</strain>
    </source>
</reference>
<comment type="similarity">
    <text evidence="2">Belongs to the methyl-accepting chemotaxis (MCP) protein family.</text>
</comment>
<proteinExistence type="inferred from homology"/>
<feature type="region of interest" description="Disordered" evidence="4">
    <location>
        <begin position="603"/>
        <end position="626"/>
    </location>
</feature>
<dbReference type="InterPro" id="IPR004089">
    <property type="entry name" value="MCPsignal_dom"/>
</dbReference>
<dbReference type="PANTHER" id="PTHR32089:SF112">
    <property type="entry name" value="LYSOZYME-LIKE PROTEIN-RELATED"/>
    <property type="match status" value="1"/>
</dbReference>
<evidence type="ECO:0000313" key="7">
    <source>
        <dbReference type="Proteomes" id="UP000271256"/>
    </source>
</evidence>
<organism evidence="6 7">
    <name type="scientific">Desulfofundulus salinus</name>
    <dbReference type="NCBI Taxonomy" id="2419843"/>
    <lineage>
        <taxon>Bacteria</taxon>
        <taxon>Bacillati</taxon>
        <taxon>Bacillota</taxon>
        <taxon>Clostridia</taxon>
        <taxon>Eubacteriales</taxon>
        <taxon>Peptococcaceae</taxon>
        <taxon>Desulfofundulus</taxon>
    </lineage>
</organism>
<gene>
    <name evidence="6" type="ORF">D7024_11435</name>
</gene>
<evidence type="ECO:0000259" key="5">
    <source>
        <dbReference type="PROSITE" id="PS50111"/>
    </source>
</evidence>
<dbReference type="GO" id="GO:0007165">
    <property type="term" value="P:signal transduction"/>
    <property type="evidence" value="ECO:0007669"/>
    <property type="project" value="UniProtKB-KW"/>
</dbReference>
<feature type="region of interest" description="Disordered" evidence="4">
    <location>
        <begin position="1"/>
        <end position="25"/>
    </location>
</feature>
<feature type="domain" description="Methyl-accepting transducer" evidence="5">
    <location>
        <begin position="65"/>
        <end position="322"/>
    </location>
</feature>
<evidence type="ECO:0000256" key="2">
    <source>
        <dbReference type="ARBA" id="ARBA00029447"/>
    </source>
</evidence>